<proteinExistence type="predicted"/>
<keyword evidence="2" id="KW-0808">Transferase</keyword>
<keyword evidence="5" id="KW-1185">Reference proteome</keyword>
<sequence length="654" mass="77776">MKKVSIVIPIYNAEKYLINCINSILNQTYKNIEILLVDDGSNDGSKKICEQYQEKDERIRAFFLDNHGVSTARNFGMDMATGDYIIFVDADDTIDPDTVGDNVKLAEENNVELVLFCFRYLLTEERHIKENELKENFCGTSDAFFKNHFNHILDMELVNPPWNKLIKKSLLDRSYIRFHPSYSICEDMAFSIDVLSAVDRLAVNRKAYYNYFLKTSGSLVFTFHENYFEAATHFYNKAQKYCCKFPSHEPQMNKIDTIYAGLVIAYIQQICCYDKWDREKKFKYLSRITESSIFCNALQNARLPGKKRIARMLIRCQAEKTLYFLYNIKSRLQLREKLVKIKYKVEDGMLLGSVYDYFMKKTKYRDRKLTFLYNVIIGQKHRMLYYKKLKKKYLDRALQNTYWEEQEKKENSETVWICWLQGMDQAPLLVKRCYESIRRSLPNKKIILVDEENIYDYVVLPDYIVDKRKQGKIGNAHFSDLIRLELLIKYGGYWIDATVLCTDAKLFYYIDSLPLFMFSFYYFGFNPEIMETNNWFIKSTANNNIICLVRELLYAYWKENNRPVHYFLFHIFMTMALECYEKEYKEMPVVSQADAHILASYISEPYNRNKYDILKLSTGIHKLNTRFDERAVNRKNTFYDVIIKQGNYQEMHNG</sequence>
<evidence type="ECO:0000259" key="3">
    <source>
        <dbReference type="Pfam" id="PF00535"/>
    </source>
</evidence>
<dbReference type="Gene3D" id="3.90.550.20">
    <property type="match status" value="1"/>
</dbReference>
<dbReference type="Pfam" id="PF05704">
    <property type="entry name" value="Caps_synth"/>
    <property type="match status" value="1"/>
</dbReference>
<gene>
    <name evidence="4" type="ORF">H8S76_06880</name>
</gene>
<dbReference type="InterPro" id="IPR008441">
    <property type="entry name" value="AfumC-like_glycosyl_Trfase"/>
</dbReference>
<dbReference type="InterPro" id="IPR029044">
    <property type="entry name" value="Nucleotide-diphossugar_trans"/>
</dbReference>
<dbReference type="PANTHER" id="PTHR22916">
    <property type="entry name" value="GLYCOSYLTRANSFERASE"/>
    <property type="match status" value="1"/>
</dbReference>
<feature type="domain" description="Glycosyltransferase 2-like" evidence="3">
    <location>
        <begin position="5"/>
        <end position="152"/>
    </location>
</feature>
<reference evidence="4 5" key="1">
    <citation type="submission" date="2020-08" db="EMBL/GenBank/DDBJ databases">
        <title>Genome public.</title>
        <authorList>
            <person name="Liu C."/>
            <person name="Sun Q."/>
        </authorList>
    </citation>
    <scope>NUCLEOTIDE SEQUENCE [LARGE SCALE GENOMIC DNA]</scope>
    <source>
        <strain evidence="4 5">NSJ-34</strain>
    </source>
</reference>
<dbReference type="RefSeq" id="WP_118593766.1">
    <property type="nucleotide sequence ID" value="NZ_JACOOU010000002.1"/>
</dbReference>
<keyword evidence="1" id="KW-0328">Glycosyltransferase</keyword>
<dbReference type="CDD" id="cd00761">
    <property type="entry name" value="Glyco_tranf_GTA_type"/>
    <property type="match status" value="1"/>
</dbReference>
<dbReference type="Proteomes" id="UP000654573">
    <property type="component" value="Unassembled WGS sequence"/>
</dbReference>
<dbReference type="EMBL" id="JACOOU010000002">
    <property type="protein sequence ID" value="MBC5671968.1"/>
    <property type="molecule type" value="Genomic_DNA"/>
</dbReference>
<evidence type="ECO:0000256" key="2">
    <source>
        <dbReference type="ARBA" id="ARBA00022679"/>
    </source>
</evidence>
<name>A0ABR7F9S3_9FIRM</name>
<comment type="caution">
    <text evidence="4">The sequence shown here is derived from an EMBL/GenBank/DDBJ whole genome shotgun (WGS) entry which is preliminary data.</text>
</comment>
<dbReference type="Gene3D" id="3.90.550.10">
    <property type="entry name" value="Spore Coat Polysaccharide Biosynthesis Protein SpsA, Chain A"/>
    <property type="match status" value="1"/>
</dbReference>
<dbReference type="PANTHER" id="PTHR22916:SF51">
    <property type="entry name" value="GLYCOSYLTRANSFERASE EPSH-RELATED"/>
    <property type="match status" value="1"/>
</dbReference>
<accession>A0ABR7F9S3</accession>
<protein>
    <submittedName>
        <fullName evidence="4">Glycosyltransferase</fullName>
    </submittedName>
</protein>
<evidence type="ECO:0000313" key="4">
    <source>
        <dbReference type="EMBL" id="MBC5671968.1"/>
    </source>
</evidence>
<dbReference type="InterPro" id="IPR001173">
    <property type="entry name" value="Glyco_trans_2-like"/>
</dbReference>
<dbReference type="SUPFAM" id="SSF53448">
    <property type="entry name" value="Nucleotide-diphospho-sugar transferases"/>
    <property type="match status" value="2"/>
</dbReference>
<dbReference type="Pfam" id="PF00535">
    <property type="entry name" value="Glycos_transf_2"/>
    <property type="match status" value="1"/>
</dbReference>
<organism evidence="4 5">
    <name type="scientific">Blautia celeris</name>
    <dbReference type="NCBI Taxonomy" id="2763026"/>
    <lineage>
        <taxon>Bacteria</taxon>
        <taxon>Bacillati</taxon>
        <taxon>Bacillota</taxon>
        <taxon>Clostridia</taxon>
        <taxon>Lachnospirales</taxon>
        <taxon>Lachnospiraceae</taxon>
        <taxon>Blautia</taxon>
    </lineage>
</organism>
<evidence type="ECO:0000256" key="1">
    <source>
        <dbReference type="ARBA" id="ARBA00022676"/>
    </source>
</evidence>
<evidence type="ECO:0000313" key="5">
    <source>
        <dbReference type="Proteomes" id="UP000654573"/>
    </source>
</evidence>